<dbReference type="InterPro" id="IPR014013">
    <property type="entry name" value="Helic_SF1/SF2_ATP-bd_DinG/Rad3"/>
</dbReference>
<organism evidence="15 16">
    <name type="scientific">Blautia hydrogenotrophica (strain DSM 10507 / JCM 14656 / S5a33)</name>
    <name type="common">Ruminococcus hydrogenotrophicus</name>
    <dbReference type="NCBI Taxonomy" id="476272"/>
    <lineage>
        <taxon>Bacteria</taxon>
        <taxon>Bacillati</taxon>
        <taxon>Bacillota</taxon>
        <taxon>Clostridia</taxon>
        <taxon>Lachnospirales</taxon>
        <taxon>Lachnospiraceae</taxon>
        <taxon>Blautia</taxon>
    </lineage>
</organism>
<dbReference type="Pfam" id="PF13307">
    <property type="entry name" value="Helicase_C_2"/>
    <property type="match status" value="1"/>
</dbReference>
<keyword evidence="1" id="KW-0004">4Fe-4S</keyword>
<dbReference type="SMART" id="SM00488">
    <property type="entry name" value="DEXDc2"/>
    <property type="match status" value="1"/>
</dbReference>
<dbReference type="InterPro" id="IPR006554">
    <property type="entry name" value="Helicase-like_DEXD_c2"/>
</dbReference>
<dbReference type="AlphaFoldDB" id="C0CNH2"/>
<evidence type="ECO:0000256" key="5">
    <source>
        <dbReference type="ARBA" id="ARBA00022801"/>
    </source>
</evidence>
<protein>
    <recommendedName>
        <fullName evidence="14">Helicase ATP-binding domain-containing protein</fullName>
    </recommendedName>
</protein>
<dbReference type="GO" id="GO:0046872">
    <property type="term" value="F:metal ion binding"/>
    <property type="evidence" value="ECO:0007669"/>
    <property type="project" value="UniProtKB-KW"/>
</dbReference>
<proteinExistence type="inferred from homology"/>
<keyword evidence="12" id="KW-0413">Isomerase</keyword>
<dbReference type="InterPro" id="IPR045028">
    <property type="entry name" value="DinG/Rad3-like"/>
</dbReference>
<sequence>MERPCIRISVRNLVEFILRSGDLDNRRSKMADKEAMLMGGKIHRKIQKKMESAYQAEVSLRHETIYEEFSIQVEGRADGISRAQDVVLVDEIKGVYRDLARLESPVEVHEAQAKCYAYFYAYDHQQKAMQVQLTYCNMETEDIKRFCKTYTFEELELWYQKLVDEYYRWVRFQFQWRKRRDQSMEGVEFPFEYRRGQKEIVAGVYHVIQKKKQLFLQAPTGVGKTMSTVYPSVRAVGAGLAEKIFYLTAKTITRTVAQEAFLLLQEKGVEFKVATITAKEKLCLCDEMECNPQECPYARGHFDRINEAVYELWTTKNHYTRDILQEHARKWQVCPFEMCLDLSVWTDGVICDYNYVFDPNVYLKRFFAEGTKGDYIFLIDEAHNLVDRGRQMYSAALYKEEVLKIRKSLKPYGGKVIRELNRLNQFLLELKRECESYEVLESIGNLPVLLMKVMGELESFLEEPPQPEVGKEALEFYFTVRDFLNICDLLDENYKIYVQNLEDGGFQLRLFCVNPAKNLENCLEKGSCAVFFSATLLPLRYYRRVFSTHEDDYAICAASPFSQERRCLLVGADVSSKYTRRGYGEYRRIAEYIARAVNTHPGNYMVFFPSHRLLRDVYEIYEQEFSMPHVHSLCQSSVMSEQERESFLSEFQSGRGTLVGFCVMGGIFSEGIDLLGDRLIGALIVGTGIPQVGTENEILKAFYDERGENGFDYAYRYPGMNKVLQAAGRVIRTQKDRGIILLLDERFCQRENLSLFPEEWSNYQVSKITSVEKQLKKFWAGEASE</sequence>
<keyword evidence="8" id="KW-0408">Iron</keyword>
<reference evidence="15 16" key="2">
    <citation type="submission" date="2009-02" db="EMBL/GenBank/DDBJ databases">
        <title>Draft genome sequence of Blautia hydrogenotrophica DSM 10507 (Ruminococcus hydrogenotrophicus DSM 10507).</title>
        <authorList>
            <person name="Sudarsanam P."/>
            <person name="Ley R."/>
            <person name="Guruge J."/>
            <person name="Turnbaugh P.J."/>
            <person name="Mahowald M."/>
            <person name="Liep D."/>
            <person name="Gordon J."/>
        </authorList>
    </citation>
    <scope>NUCLEOTIDE SEQUENCE [LARGE SCALE GENOMIC DNA]</scope>
    <source>
        <strain evidence="16">DSM 10507 / JCM 14656 / S5a33</strain>
    </source>
</reference>
<keyword evidence="16" id="KW-1185">Reference proteome</keyword>
<dbReference type="Gene3D" id="1.10.275.30">
    <property type="match status" value="1"/>
</dbReference>
<evidence type="ECO:0000256" key="7">
    <source>
        <dbReference type="ARBA" id="ARBA00022840"/>
    </source>
</evidence>
<dbReference type="Gene3D" id="3.40.50.300">
    <property type="entry name" value="P-loop containing nucleotide triphosphate hydrolases"/>
    <property type="match status" value="2"/>
</dbReference>
<dbReference type="PANTHER" id="PTHR11472:SF34">
    <property type="entry name" value="REGULATOR OF TELOMERE ELONGATION HELICASE 1"/>
    <property type="match status" value="1"/>
</dbReference>
<evidence type="ECO:0000256" key="11">
    <source>
        <dbReference type="ARBA" id="ARBA00023204"/>
    </source>
</evidence>
<comment type="caution">
    <text evidence="15">The sequence shown here is derived from an EMBL/GenBank/DDBJ whole genome shotgun (WGS) entry which is preliminary data.</text>
</comment>
<keyword evidence="6" id="KW-0347">Helicase</keyword>
<dbReference type="Proteomes" id="UP000003100">
    <property type="component" value="Unassembled WGS sequence"/>
</dbReference>
<keyword evidence="3" id="KW-0547">Nucleotide-binding</keyword>
<dbReference type="InterPro" id="IPR027417">
    <property type="entry name" value="P-loop_NTPase"/>
</dbReference>
<dbReference type="EMBL" id="ACBZ01000127">
    <property type="protein sequence ID" value="EEG48694.1"/>
    <property type="molecule type" value="Genomic_DNA"/>
</dbReference>
<reference evidence="15 16" key="1">
    <citation type="submission" date="2009-01" db="EMBL/GenBank/DDBJ databases">
        <authorList>
            <person name="Fulton L."/>
            <person name="Clifton S."/>
            <person name="Fulton B."/>
            <person name="Xu J."/>
            <person name="Minx P."/>
            <person name="Pepin K.H."/>
            <person name="Johnson M."/>
            <person name="Bhonagiri V."/>
            <person name="Nash W.E."/>
            <person name="Mardis E.R."/>
            <person name="Wilson R.K."/>
        </authorList>
    </citation>
    <scope>NUCLEOTIDE SEQUENCE [LARGE SCALE GENOMIC DNA]</scope>
    <source>
        <strain evidence="16">DSM 10507 / JCM 14656 / S5a33</strain>
    </source>
</reference>
<evidence type="ECO:0000256" key="4">
    <source>
        <dbReference type="ARBA" id="ARBA00022763"/>
    </source>
</evidence>
<accession>C0CNH2</accession>
<keyword evidence="10" id="KW-0238">DNA-binding</keyword>
<feature type="domain" description="Helicase ATP-binding" evidence="14">
    <location>
        <begin position="183"/>
        <end position="435"/>
    </location>
</feature>
<evidence type="ECO:0000259" key="14">
    <source>
        <dbReference type="PROSITE" id="PS51193"/>
    </source>
</evidence>
<dbReference type="SUPFAM" id="SSF52540">
    <property type="entry name" value="P-loop containing nucleoside triphosphate hydrolases"/>
    <property type="match status" value="2"/>
</dbReference>
<dbReference type="InterPro" id="IPR010614">
    <property type="entry name" value="RAD3-like_helicase_DEAD"/>
</dbReference>
<dbReference type="GO" id="GO:0003677">
    <property type="term" value="F:DNA binding"/>
    <property type="evidence" value="ECO:0007669"/>
    <property type="project" value="UniProtKB-KW"/>
</dbReference>
<evidence type="ECO:0000256" key="10">
    <source>
        <dbReference type="ARBA" id="ARBA00023125"/>
    </source>
</evidence>
<dbReference type="HOGENOM" id="CLU_006515_7_0_9"/>
<keyword evidence="11" id="KW-0234">DNA repair</keyword>
<dbReference type="GO" id="GO:0016818">
    <property type="term" value="F:hydrolase activity, acting on acid anhydrides, in phosphorus-containing anhydrides"/>
    <property type="evidence" value="ECO:0007669"/>
    <property type="project" value="InterPro"/>
</dbReference>
<dbReference type="InterPro" id="IPR006555">
    <property type="entry name" value="ATP-dep_Helicase_C"/>
</dbReference>
<name>C0CNH2_BLAHS</name>
<evidence type="ECO:0000256" key="13">
    <source>
        <dbReference type="ARBA" id="ARBA00038058"/>
    </source>
</evidence>
<keyword evidence="5" id="KW-0378">Hydrolase</keyword>
<evidence type="ECO:0000313" key="15">
    <source>
        <dbReference type="EMBL" id="EEG48694.1"/>
    </source>
</evidence>
<dbReference type="PROSITE" id="PS51193">
    <property type="entry name" value="HELICASE_ATP_BIND_2"/>
    <property type="match status" value="1"/>
</dbReference>
<evidence type="ECO:0000256" key="12">
    <source>
        <dbReference type="ARBA" id="ARBA00023235"/>
    </source>
</evidence>
<dbReference type="GeneID" id="86821124"/>
<evidence type="ECO:0000256" key="6">
    <source>
        <dbReference type="ARBA" id="ARBA00022806"/>
    </source>
</evidence>
<dbReference type="PATRIC" id="fig|476272.21.peg.1845"/>
<keyword evidence="9" id="KW-0411">Iron-sulfur</keyword>
<keyword evidence="4" id="KW-0227">DNA damage</keyword>
<dbReference type="GO" id="GO:0005524">
    <property type="term" value="F:ATP binding"/>
    <property type="evidence" value="ECO:0007669"/>
    <property type="project" value="UniProtKB-KW"/>
</dbReference>
<dbReference type="GO" id="GO:0003678">
    <property type="term" value="F:DNA helicase activity"/>
    <property type="evidence" value="ECO:0007669"/>
    <property type="project" value="InterPro"/>
</dbReference>
<evidence type="ECO:0000256" key="9">
    <source>
        <dbReference type="ARBA" id="ARBA00023014"/>
    </source>
</evidence>
<keyword evidence="7" id="KW-0067">ATP-binding</keyword>
<dbReference type="RefSeq" id="WP_005949733.1">
    <property type="nucleotide sequence ID" value="NZ_CP136423.1"/>
</dbReference>
<gene>
    <name evidence="15" type="ORF">RUMHYD_02411</name>
</gene>
<dbReference type="GO" id="GO:0006281">
    <property type="term" value="P:DNA repair"/>
    <property type="evidence" value="ECO:0007669"/>
    <property type="project" value="UniProtKB-KW"/>
</dbReference>
<evidence type="ECO:0000256" key="1">
    <source>
        <dbReference type="ARBA" id="ARBA00022485"/>
    </source>
</evidence>
<evidence type="ECO:0000256" key="3">
    <source>
        <dbReference type="ARBA" id="ARBA00022741"/>
    </source>
</evidence>
<dbReference type="PANTHER" id="PTHR11472">
    <property type="entry name" value="DNA REPAIR DEAD HELICASE RAD3/XP-D SUBFAMILY MEMBER"/>
    <property type="match status" value="1"/>
</dbReference>
<dbReference type="SMART" id="SM00491">
    <property type="entry name" value="HELICc2"/>
    <property type="match status" value="1"/>
</dbReference>
<evidence type="ECO:0000256" key="8">
    <source>
        <dbReference type="ARBA" id="ARBA00023004"/>
    </source>
</evidence>
<keyword evidence="2" id="KW-0479">Metal-binding</keyword>
<dbReference type="GO" id="GO:0051539">
    <property type="term" value="F:4 iron, 4 sulfur cluster binding"/>
    <property type="evidence" value="ECO:0007669"/>
    <property type="project" value="UniProtKB-KW"/>
</dbReference>
<dbReference type="eggNOG" id="COG1199">
    <property type="taxonomic scope" value="Bacteria"/>
</dbReference>
<dbReference type="Pfam" id="PF06733">
    <property type="entry name" value="DEAD_2"/>
    <property type="match status" value="1"/>
</dbReference>
<evidence type="ECO:0000256" key="2">
    <source>
        <dbReference type="ARBA" id="ARBA00022723"/>
    </source>
</evidence>
<evidence type="ECO:0000313" key="16">
    <source>
        <dbReference type="Proteomes" id="UP000003100"/>
    </source>
</evidence>
<comment type="similarity">
    <text evidence="13">Belongs to the helicase family. DinG subfamily.</text>
</comment>